<dbReference type="Proteomes" id="UP000226191">
    <property type="component" value="Unassembled WGS sequence"/>
</dbReference>
<proteinExistence type="predicted"/>
<dbReference type="EMBL" id="MVCE01000001">
    <property type="protein sequence ID" value="PGF36359.1"/>
    <property type="molecule type" value="Genomic_DNA"/>
</dbReference>
<protein>
    <submittedName>
        <fullName evidence="1">GntR family transcriptional regulator</fullName>
    </submittedName>
</protein>
<organism evidence="1 2">
    <name type="scientific">Cutibacterium acnes</name>
    <name type="common">Propionibacterium acnes</name>
    <dbReference type="NCBI Taxonomy" id="1747"/>
    <lineage>
        <taxon>Bacteria</taxon>
        <taxon>Bacillati</taxon>
        <taxon>Actinomycetota</taxon>
        <taxon>Actinomycetes</taxon>
        <taxon>Propionibacteriales</taxon>
        <taxon>Propionibacteriaceae</taxon>
        <taxon>Cutibacterium</taxon>
    </lineage>
</organism>
<evidence type="ECO:0000313" key="1">
    <source>
        <dbReference type="EMBL" id="PGF36359.1"/>
    </source>
</evidence>
<gene>
    <name evidence="1" type="ORF">B1B09_01625</name>
</gene>
<accession>A0A2B7JVP6</accession>
<evidence type="ECO:0000313" key="2">
    <source>
        <dbReference type="Proteomes" id="UP000226191"/>
    </source>
</evidence>
<dbReference type="AlphaFoldDB" id="A0A2B7JVP6"/>
<reference evidence="1 2" key="1">
    <citation type="submission" date="2017-02" db="EMBL/GenBank/DDBJ databases">
        <title>Prevalence of linear plasmids in Cutibacterium acnes isolates obtained from cancerous prostatic tissue.</title>
        <authorList>
            <person name="Davidsson S."/>
            <person name="Bruggemann H."/>
        </authorList>
    </citation>
    <scope>NUCLEOTIDE SEQUENCE [LARGE SCALE GENOMIC DNA]</scope>
    <source>
        <strain evidence="1 2">11-78</strain>
    </source>
</reference>
<comment type="caution">
    <text evidence="1">The sequence shown here is derived from an EMBL/GenBank/DDBJ whole genome shotgun (WGS) entry which is preliminary data.</text>
</comment>
<name>A0A2B7JVP6_CUTAC</name>
<sequence length="34" mass="3947">MLTVAGLALDLVDRDLRRAPAMFYYQTNIHIRLV</sequence>
<dbReference type="RefSeq" id="WP_002551052.1">
    <property type="nucleotide sequence ID" value="NZ_AP022844.1"/>
</dbReference>